<evidence type="ECO:0000313" key="1">
    <source>
        <dbReference type="EMBL" id="CAG8572391.1"/>
    </source>
</evidence>
<proteinExistence type="predicted"/>
<accession>A0A9N9BLQ8</accession>
<evidence type="ECO:0000313" key="2">
    <source>
        <dbReference type="Proteomes" id="UP000789831"/>
    </source>
</evidence>
<protein>
    <submittedName>
        <fullName evidence="1">11097_t:CDS:1</fullName>
    </submittedName>
</protein>
<name>A0A9N9BLQ8_9GLOM</name>
<gene>
    <name evidence="1" type="ORF">AGERDE_LOCUS7705</name>
</gene>
<comment type="caution">
    <text evidence="1">The sequence shown here is derived from an EMBL/GenBank/DDBJ whole genome shotgun (WGS) entry which is preliminary data.</text>
</comment>
<organism evidence="1 2">
    <name type="scientific">Ambispora gerdemannii</name>
    <dbReference type="NCBI Taxonomy" id="144530"/>
    <lineage>
        <taxon>Eukaryota</taxon>
        <taxon>Fungi</taxon>
        <taxon>Fungi incertae sedis</taxon>
        <taxon>Mucoromycota</taxon>
        <taxon>Glomeromycotina</taxon>
        <taxon>Glomeromycetes</taxon>
        <taxon>Archaeosporales</taxon>
        <taxon>Ambisporaceae</taxon>
        <taxon>Ambispora</taxon>
    </lineage>
</organism>
<keyword evidence="2" id="KW-1185">Reference proteome</keyword>
<sequence length="63" mass="7125">MLEGISNDSKASQEVRARAKKLLQKKEGLCTSHRLRLDKSGLCFSVNSSWLRPDYLHPLLTTP</sequence>
<dbReference type="AlphaFoldDB" id="A0A9N9BLQ8"/>
<dbReference type="Proteomes" id="UP000789831">
    <property type="component" value="Unassembled WGS sequence"/>
</dbReference>
<dbReference type="EMBL" id="CAJVPL010001461">
    <property type="protein sequence ID" value="CAG8572391.1"/>
    <property type="molecule type" value="Genomic_DNA"/>
</dbReference>
<reference evidence="1" key="1">
    <citation type="submission" date="2021-06" db="EMBL/GenBank/DDBJ databases">
        <authorList>
            <person name="Kallberg Y."/>
            <person name="Tangrot J."/>
            <person name="Rosling A."/>
        </authorList>
    </citation>
    <scope>NUCLEOTIDE SEQUENCE</scope>
    <source>
        <strain evidence="1">MT106</strain>
    </source>
</reference>